<sequence length="57" mass="6338">MPSPPPLAGVFCRMWDFARQVFPDGSCSLVKEESLFFAVNPSRWAASVSYCSAFLPH</sequence>
<dbReference type="KEGG" id="mpk:VL20_1958"/>
<evidence type="ECO:0000313" key="2">
    <source>
        <dbReference type="Proteomes" id="UP000068167"/>
    </source>
</evidence>
<dbReference type="PATRIC" id="fig|1638788.3.peg.1968"/>
<organism evidence="1 2">
    <name type="scientific">Microcystis panniformis FACHB-1757</name>
    <dbReference type="NCBI Taxonomy" id="1638788"/>
    <lineage>
        <taxon>Bacteria</taxon>
        <taxon>Bacillati</taxon>
        <taxon>Cyanobacteriota</taxon>
        <taxon>Cyanophyceae</taxon>
        <taxon>Oscillatoriophycideae</taxon>
        <taxon>Chroococcales</taxon>
        <taxon>Microcystaceae</taxon>
        <taxon>Microcystis</taxon>
    </lineage>
</organism>
<gene>
    <name evidence="1" type="ORF">VL20_1958</name>
</gene>
<protein>
    <submittedName>
        <fullName evidence="1">Uncharacterized protein</fullName>
    </submittedName>
</protein>
<evidence type="ECO:0000313" key="1">
    <source>
        <dbReference type="EMBL" id="AKV67084.1"/>
    </source>
</evidence>
<dbReference type="Proteomes" id="UP000068167">
    <property type="component" value="Chromosome"/>
</dbReference>
<dbReference type="AlphaFoldDB" id="A0A0K1RYX8"/>
<dbReference type="EMBL" id="CP011339">
    <property type="protein sequence ID" value="AKV67084.1"/>
    <property type="molecule type" value="Genomic_DNA"/>
</dbReference>
<keyword evidence="2" id="KW-1185">Reference proteome</keyword>
<reference evidence="1 2" key="1">
    <citation type="journal article" date="2016" name="Stand. Genomic Sci.">
        <title>Complete genome sequence and genomic characterization of Microcystis panniformis FACHB 1757 by third-generation sequencing.</title>
        <authorList>
            <person name="Zhang J.Y."/>
            <person name="Guan R."/>
            <person name="Zhang H.J."/>
            <person name="Li H."/>
            <person name="Xiao P."/>
            <person name="Yu G.L."/>
            <person name="Du L."/>
            <person name="Cao D.M."/>
            <person name="Zhu B.C."/>
            <person name="Li R.H."/>
            <person name="Lu Z.H."/>
        </authorList>
    </citation>
    <scope>NUCLEOTIDE SEQUENCE [LARGE SCALE GENOMIC DNA]</scope>
    <source>
        <strain evidence="1 2">FACHB-1757</strain>
    </source>
</reference>
<name>A0A0K1RYX8_9CHRO</name>
<accession>A0A0K1RYX8</accession>
<proteinExistence type="predicted"/>